<dbReference type="Gene3D" id="3.60.15.10">
    <property type="entry name" value="Ribonuclease Z/Hydroxyacylglutathione hydrolase-like"/>
    <property type="match status" value="1"/>
</dbReference>
<comment type="caution">
    <text evidence="2">The sequence shown here is derived from an EMBL/GenBank/DDBJ whole genome shotgun (WGS) entry which is preliminary data.</text>
</comment>
<dbReference type="InterPro" id="IPR036866">
    <property type="entry name" value="RibonucZ/Hydroxyglut_hydro"/>
</dbReference>
<dbReference type="Pfam" id="PF00753">
    <property type="entry name" value="Lactamase_B"/>
    <property type="match status" value="1"/>
</dbReference>
<proteinExistence type="predicted"/>
<dbReference type="InterPro" id="IPR050855">
    <property type="entry name" value="NDM-1-like"/>
</dbReference>
<dbReference type="GO" id="GO:0004416">
    <property type="term" value="F:hydroxyacylglutathione hydrolase activity"/>
    <property type="evidence" value="ECO:0007669"/>
    <property type="project" value="UniProtKB-EC"/>
</dbReference>
<dbReference type="PANTHER" id="PTHR42951">
    <property type="entry name" value="METALLO-BETA-LACTAMASE DOMAIN-CONTAINING"/>
    <property type="match status" value="1"/>
</dbReference>
<dbReference type="SMART" id="SM00849">
    <property type="entry name" value="Lactamase_B"/>
    <property type="match status" value="1"/>
</dbReference>
<dbReference type="EC" id="3.1.2.6" evidence="2"/>
<name>A0A645APE0_9ZZZZ</name>
<dbReference type="InterPro" id="IPR001279">
    <property type="entry name" value="Metallo-B-lactamas"/>
</dbReference>
<feature type="domain" description="Metallo-beta-lactamase" evidence="1">
    <location>
        <begin position="48"/>
        <end position="244"/>
    </location>
</feature>
<dbReference type="AlphaFoldDB" id="A0A645APE0"/>
<reference evidence="2" key="1">
    <citation type="submission" date="2019-08" db="EMBL/GenBank/DDBJ databases">
        <authorList>
            <person name="Kucharzyk K."/>
            <person name="Murdoch R.W."/>
            <person name="Higgins S."/>
            <person name="Loffler F."/>
        </authorList>
    </citation>
    <scope>NUCLEOTIDE SEQUENCE</scope>
</reference>
<dbReference type="SUPFAM" id="SSF56281">
    <property type="entry name" value="Metallo-hydrolase/oxidoreductase"/>
    <property type="match status" value="1"/>
</dbReference>
<evidence type="ECO:0000313" key="2">
    <source>
        <dbReference type="EMBL" id="MPM51474.1"/>
    </source>
</evidence>
<evidence type="ECO:0000259" key="1">
    <source>
        <dbReference type="SMART" id="SM00849"/>
    </source>
</evidence>
<dbReference type="EMBL" id="VSSQ01013431">
    <property type="protein sequence ID" value="MPM51474.1"/>
    <property type="molecule type" value="Genomic_DNA"/>
</dbReference>
<accession>A0A645APE0</accession>
<protein>
    <submittedName>
        <fullName evidence="2">Hydroxyacylglutathione hydrolase</fullName>
        <ecNumber evidence="2">3.1.2.6</ecNumber>
    </submittedName>
</protein>
<keyword evidence="2" id="KW-0378">Hydrolase</keyword>
<gene>
    <name evidence="2" type="primary">gloB_37</name>
    <name evidence="2" type="ORF">SDC9_98223</name>
</gene>
<organism evidence="2">
    <name type="scientific">bioreactor metagenome</name>
    <dbReference type="NCBI Taxonomy" id="1076179"/>
    <lineage>
        <taxon>unclassified sequences</taxon>
        <taxon>metagenomes</taxon>
        <taxon>ecological metagenomes</taxon>
    </lineage>
</organism>
<dbReference type="PANTHER" id="PTHR42951:SF22">
    <property type="entry name" value="METALLO BETA-LACTAMASE SUPERFAMILY LIPOPROTEIN"/>
    <property type="match status" value="1"/>
</dbReference>
<sequence>MSEKKWYDALPRPEFSAWERIPVETEWFWVYKLPGEVYAIAEPGQWQEVISFLVIGGSRAALIDTGTGIGDIRAVVKELTLLPVFVINTHFHWDHTGGNWQFEECYNIQDPFVMEAAKNGVPHSRVASQIEGDAVWQPLPAEFVPEDYCTKPWNSLPMKDGDEFDIGGRQLRVVAAPGHTGDCVFIYDDLYRCLFTGDNIYPAPIYLHMGGGPYSGLSDIDAYAHSLRENARYARRAERLFCSHNVPCCDTSLYFEILDGVERIQRGELPGDHQDGACEYKLARCSIITK</sequence>